<sequence length="266" mass="30452">MKPFSGNTPLLYFYTVLTGLILMISGCTFMQPEDDTWVLELGEKRISLGEYKDAYEMAKSGYEHNLLQEQLVRRVLHYRVLKDLAESLVLEVVAMEVGIEISEASLAKSAEKIRSMYPEGVFESMLSENVVSERAWMQGLKRRLLTEKLVDRIMEREIAITPEAMKDALLAYSRVVGKKPEEVDFNAELTEKLISRFRRQESEKLYGKWLQEKKESMPVQVHTELLYRVFPEIRPLLAGLGEEEGGVLLLPPDSAPDVDLYEETGL</sequence>
<dbReference type="InterPro" id="IPR027304">
    <property type="entry name" value="Trigger_fact/SurA_dom_sf"/>
</dbReference>
<evidence type="ECO:0000313" key="3">
    <source>
        <dbReference type="Proteomes" id="UP000318307"/>
    </source>
</evidence>
<comment type="caution">
    <text evidence="2">The sequence shown here is derived from an EMBL/GenBank/DDBJ whole genome shotgun (WGS) entry which is preliminary data.</text>
</comment>
<dbReference type="AlphaFoldDB" id="A0A562RZM1"/>
<dbReference type="SUPFAM" id="SSF109998">
    <property type="entry name" value="Triger factor/SurA peptide-binding domain-like"/>
    <property type="match status" value="1"/>
</dbReference>
<organism evidence="2 3">
    <name type="scientific">Desulfobotulus alkaliphilus</name>
    <dbReference type="NCBI Taxonomy" id="622671"/>
    <lineage>
        <taxon>Bacteria</taxon>
        <taxon>Pseudomonadati</taxon>
        <taxon>Thermodesulfobacteriota</taxon>
        <taxon>Desulfobacteria</taxon>
        <taxon>Desulfobacterales</taxon>
        <taxon>Desulfobacteraceae</taxon>
        <taxon>Desulfobotulus</taxon>
    </lineage>
</organism>
<gene>
    <name evidence="2" type="ORF">LZ24_00987</name>
</gene>
<feature type="transmembrane region" description="Helical" evidence="1">
    <location>
        <begin position="12"/>
        <end position="30"/>
    </location>
</feature>
<keyword evidence="1" id="KW-1133">Transmembrane helix</keyword>
<dbReference type="EMBL" id="VLLC01000005">
    <property type="protein sequence ID" value="TWI74383.1"/>
    <property type="molecule type" value="Genomic_DNA"/>
</dbReference>
<dbReference type="PROSITE" id="PS51257">
    <property type="entry name" value="PROKAR_LIPOPROTEIN"/>
    <property type="match status" value="1"/>
</dbReference>
<dbReference type="OrthoDB" id="5454722at2"/>
<accession>A0A562RZM1</accession>
<proteinExistence type="predicted"/>
<dbReference type="Pfam" id="PF13624">
    <property type="entry name" value="SurA_N_3"/>
    <property type="match status" value="1"/>
</dbReference>
<keyword evidence="1" id="KW-0812">Transmembrane</keyword>
<evidence type="ECO:0000256" key="1">
    <source>
        <dbReference type="SAM" id="Phobius"/>
    </source>
</evidence>
<protein>
    <submittedName>
        <fullName evidence="2">SurA-like protein</fullName>
    </submittedName>
</protein>
<name>A0A562RZM1_9BACT</name>
<reference evidence="2 3" key="1">
    <citation type="submission" date="2019-07" db="EMBL/GenBank/DDBJ databases">
        <title>Genome sequencing of 100 strains of the haloalkaliphilic chemolithoautotrophic sulfur-oxidizing bacterium Thioalkalivibrio.</title>
        <authorList>
            <person name="Muyzer G."/>
        </authorList>
    </citation>
    <scope>NUCLEOTIDE SEQUENCE [LARGE SCALE GENOMIC DNA]</scope>
    <source>
        <strain evidence="2 3">ASO4-4</strain>
    </source>
</reference>
<dbReference type="Gene3D" id="1.10.4030.10">
    <property type="entry name" value="Porin chaperone SurA, peptide-binding domain"/>
    <property type="match status" value="1"/>
</dbReference>
<keyword evidence="3" id="KW-1185">Reference proteome</keyword>
<evidence type="ECO:0000313" key="2">
    <source>
        <dbReference type="EMBL" id="TWI74383.1"/>
    </source>
</evidence>
<dbReference type="RefSeq" id="WP_144682929.1">
    <property type="nucleotide sequence ID" value="NZ_VLLC01000005.1"/>
</dbReference>
<dbReference type="Proteomes" id="UP000318307">
    <property type="component" value="Unassembled WGS sequence"/>
</dbReference>
<keyword evidence="1" id="KW-0472">Membrane</keyword>